<dbReference type="Gene3D" id="3.40.720.10">
    <property type="entry name" value="Alkaline Phosphatase, subunit A"/>
    <property type="match status" value="1"/>
</dbReference>
<dbReference type="GO" id="GO:0016740">
    <property type="term" value="F:transferase activity"/>
    <property type="evidence" value="ECO:0007669"/>
    <property type="project" value="UniProtKB-KW"/>
</dbReference>
<feature type="transmembrane region" description="Helical" evidence="1">
    <location>
        <begin position="43"/>
        <end position="74"/>
    </location>
</feature>
<gene>
    <name evidence="3" type="ORF">HUK82_13980</name>
</gene>
<evidence type="ECO:0000313" key="4">
    <source>
        <dbReference type="Proteomes" id="UP000585665"/>
    </source>
</evidence>
<dbReference type="AlphaFoldDB" id="A0A850PAT7"/>
<dbReference type="EMBL" id="JABXXR010000162">
    <property type="protein sequence ID" value="NVN41665.1"/>
    <property type="molecule type" value="Genomic_DNA"/>
</dbReference>
<protein>
    <submittedName>
        <fullName evidence="3">Sulfatase-like hydrolase/transferase</fullName>
    </submittedName>
</protein>
<evidence type="ECO:0000313" key="3">
    <source>
        <dbReference type="EMBL" id="NVN41665.1"/>
    </source>
</evidence>
<dbReference type="InterPro" id="IPR000917">
    <property type="entry name" value="Sulfatase_N"/>
</dbReference>
<comment type="caution">
    <text evidence="3">The sequence shown here is derived from an EMBL/GenBank/DDBJ whole genome shotgun (WGS) entry which is preliminary data.</text>
</comment>
<dbReference type="Proteomes" id="UP000585665">
    <property type="component" value="Unassembled WGS sequence"/>
</dbReference>
<dbReference type="Pfam" id="PF00884">
    <property type="entry name" value="Sulfatase"/>
    <property type="match status" value="1"/>
</dbReference>
<feature type="domain" description="Sulfatase N-terminal" evidence="2">
    <location>
        <begin position="211"/>
        <end position="448"/>
    </location>
</feature>
<proteinExistence type="predicted"/>
<dbReference type="RefSeq" id="WP_176614545.1">
    <property type="nucleotide sequence ID" value="NZ_JABXXR010000162.1"/>
</dbReference>
<keyword evidence="1" id="KW-1133">Transmembrane helix</keyword>
<accession>A0A850PAT7</accession>
<feature type="transmembrane region" description="Helical" evidence="1">
    <location>
        <begin position="138"/>
        <end position="156"/>
    </location>
</feature>
<sequence length="491" mass="53247">MPSAVIAVLIAAALTVVLADLAERMVAPAALKREGTVPRALLVLAGFGVVLAVTGGAFLSVMAVDLLVLLLLVVSILKARALGEPLVMTDLAVAASFLRYPRFYLAAVPWPARFAMPLCAVLMLLVALRGVSGAWRPHAEGCVLALAATVALWWLWRVRWRDRLMTTPDIRRDRARFGILLTLAVYTMRWRATVDPTPLSPVVPWSAGSPPLVVIVQCESFADPTTLVPGHPRPALPALERLRRQADRHGALAVSGFGAYTMRTEYGVLVGRDEASLGFRACDPFLTARGEASFALPRRLGGVYAHRVFVHPHDLRFYDRERLMPALGFTTLVSPEAFSASVAHGPYIGDRALGRYLCDRVTAAREPELIYAVTMENHGPWSAGRVGAADGLGAWEAHAHNSDALLDMLDTALVAAQRPALLVFFGDHRPSLPGVTDPGGDRETPFVLRAYRPGREDRDVAVPAECLSPAGLHRAIIEAIDEFRVGNRENP</sequence>
<dbReference type="SUPFAM" id="SSF53649">
    <property type="entry name" value="Alkaline phosphatase-like"/>
    <property type="match status" value="1"/>
</dbReference>
<organism evidence="3 4">
    <name type="scientific">Ameyamaea chiangmaiensis</name>
    <dbReference type="NCBI Taxonomy" id="442969"/>
    <lineage>
        <taxon>Bacteria</taxon>
        <taxon>Pseudomonadati</taxon>
        <taxon>Pseudomonadota</taxon>
        <taxon>Alphaproteobacteria</taxon>
        <taxon>Acetobacterales</taxon>
        <taxon>Acetobacteraceae</taxon>
        <taxon>Ameyamaea</taxon>
    </lineage>
</organism>
<name>A0A850PAT7_9PROT</name>
<dbReference type="InterPro" id="IPR017850">
    <property type="entry name" value="Alkaline_phosphatase_core_sf"/>
</dbReference>
<keyword evidence="3" id="KW-0378">Hydrolase</keyword>
<keyword evidence="1" id="KW-0812">Transmembrane</keyword>
<evidence type="ECO:0000259" key="2">
    <source>
        <dbReference type="Pfam" id="PF00884"/>
    </source>
</evidence>
<dbReference type="GO" id="GO:0016787">
    <property type="term" value="F:hydrolase activity"/>
    <property type="evidence" value="ECO:0007669"/>
    <property type="project" value="UniProtKB-KW"/>
</dbReference>
<evidence type="ECO:0000256" key="1">
    <source>
        <dbReference type="SAM" id="Phobius"/>
    </source>
</evidence>
<keyword evidence="4" id="KW-1185">Reference proteome</keyword>
<keyword evidence="1" id="KW-0472">Membrane</keyword>
<reference evidence="3 4" key="1">
    <citation type="submission" date="2020-06" db="EMBL/GenBank/DDBJ databases">
        <title>Description of novel acetic acid bacteria.</title>
        <authorList>
            <person name="Sombolestani A."/>
        </authorList>
    </citation>
    <scope>NUCLEOTIDE SEQUENCE [LARGE SCALE GENOMIC DNA]</scope>
    <source>
        <strain evidence="3 4">LMG 27010</strain>
    </source>
</reference>
<feature type="transmembrane region" description="Helical" evidence="1">
    <location>
        <begin position="112"/>
        <end position="131"/>
    </location>
</feature>
<keyword evidence="3" id="KW-0808">Transferase</keyword>